<sequence length="174" mass="19997">MSHRKSHSHGSIPFSWEDKPGVCKTPNNDFSEKNQKLASPFPPPLGPNHLRSNSRRMLEIEEKKIPLPPCPLQAPRRSTSEKEKGFRWQEDPFLVAYKECTKSEKNCKVPRKNKKGVGSNFRLSKSIFSCRSANDVKDDIYVKLAPFPRLPAGRGRSLTLEDQQKRGFNYETWL</sequence>
<dbReference type="AlphaFoldDB" id="A0A0L9TPV9"/>
<dbReference type="PANTHER" id="PTHR33696">
    <property type="entry name" value="T22J18.15-RELATED"/>
    <property type="match status" value="1"/>
</dbReference>
<reference evidence="3" key="2">
    <citation type="submission" date="2015-02" db="EMBL/GenBank/DDBJ databases">
        <authorList>
            <person name="Chooi Y.-H."/>
        </authorList>
    </citation>
    <scope>NUCLEOTIDE SEQUENCE</scope>
    <source>
        <tissue evidence="3">Seedling</tissue>
    </source>
</reference>
<evidence type="ECO:0000313" key="3">
    <source>
        <dbReference type="EMBL" id="KOM32442.1"/>
    </source>
</evidence>
<proteinExistence type="predicted"/>
<dbReference type="Proteomes" id="UP000743370">
    <property type="component" value="Unassembled WGS sequence"/>
</dbReference>
<dbReference type="EMBL" id="JABFOF010000001">
    <property type="protein sequence ID" value="KAG2408511.1"/>
    <property type="molecule type" value="Genomic_DNA"/>
</dbReference>
<protein>
    <submittedName>
        <fullName evidence="3">Uncharacterized protein</fullName>
    </submittedName>
</protein>
<evidence type="ECO:0000256" key="1">
    <source>
        <dbReference type="SAM" id="MobiDB-lite"/>
    </source>
</evidence>
<name>A0A0L9TPV9_PHAAN</name>
<dbReference type="EMBL" id="CM003371">
    <property type="protein sequence ID" value="KOM32442.1"/>
    <property type="molecule type" value="Genomic_DNA"/>
</dbReference>
<dbReference type="PANTHER" id="PTHR33696:SF20">
    <property type="entry name" value="DUF688 FAMILY PROTEIN"/>
    <property type="match status" value="1"/>
</dbReference>
<evidence type="ECO:0000313" key="2">
    <source>
        <dbReference type="EMBL" id="KAG2408511.1"/>
    </source>
</evidence>
<evidence type="ECO:0000313" key="4">
    <source>
        <dbReference type="Proteomes" id="UP000053144"/>
    </source>
</evidence>
<accession>A0A0L9TPV9</accession>
<reference evidence="2 5" key="3">
    <citation type="submission" date="2020-05" db="EMBL/GenBank/DDBJ databases">
        <title>Vigna angularis (adzuki bean) Var. LongXiaoDou No. 4 denovo assembly.</title>
        <authorList>
            <person name="Xiang H."/>
        </authorList>
    </citation>
    <scope>NUCLEOTIDE SEQUENCE [LARGE SCALE GENOMIC DNA]</scope>
    <source>
        <tissue evidence="2">Leaf</tissue>
    </source>
</reference>
<feature type="compositionally biased region" description="Basic and acidic residues" evidence="1">
    <location>
        <begin position="56"/>
        <end position="65"/>
    </location>
</feature>
<dbReference type="OMA" id="RWWQEDP"/>
<dbReference type="Proteomes" id="UP000053144">
    <property type="component" value="Chromosome 1"/>
</dbReference>
<feature type="region of interest" description="Disordered" evidence="1">
    <location>
        <begin position="1"/>
        <end position="85"/>
    </location>
</feature>
<evidence type="ECO:0000313" key="5">
    <source>
        <dbReference type="Proteomes" id="UP000743370"/>
    </source>
</evidence>
<reference evidence="4" key="1">
    <citation type="journal article" date="2015" name="Proc. Natl. Acad. Sci. U.S.A.">
        <title>Genome sequencing of adzuki bean (Vigna angularis) provides insight into high starch and low fat accumulation and domestication.</title>
        <authorList>
            <person name="Yang K."/>
            <person name="Tian Z."/>
            <person name="Chen C."/>
            <person name="Luo L."/>
            <person name="Zhao B."/>
            <person name="Wang Z."/>
            <person name="Yu L."/>
            <person name="Li Y."/>
            <person name="Sun Y."/>
            <person name="Li W."/>
            <person name="Chen Y."/>
            <person name="Li Y."/>
            <person name="Zhang Y."/>
            <person name="Ai D."/>
            <person name="Zhao J."/>
            <person name="Shang C."/>
            <person name="Ma Y."/>
            <person name="Wu B."/>
            <person name="Wang M."/>
            <person name="Gao L."/>
            <person name="Sun D."/>
            <person name="Zhang P."/>
            <person name="Guo F."/>
            <person name="Wang W."/>
            <person name="Li Y."/>
            <person name="Wang J."/>
            <person name="Varshney R.K."/>
            <person name="Wang J."/>
            <person name="Ling H.Q."/>
            <person name="Wan P."/>
        </authorList>
    </citation>
    <scope>NUCLEOTIDE SEQUENCE</scope>
    <source>
        <strain evidence="4">cv. Jingnong 6</strain>
    </source>
</reference>
<dbReference type="Gramene" id="KOM32442">
    <property type="protein sequence ID" value="KOM32442"/>
    <property type="gene ID" value="LR48_Vigan01g199800"/>
</dbReference>
<organism evidence="3 4">
    <name type="scientific">Phaseolus angularis</name>
    <name type="common">Azuki bean</name>
    <name type="synonym">Vigna angularis</name>
    <dbReference type="NCBI Taxonomy" id="3914"/>
    <lineage>
        <taxon>Eukaryota</taxon>
        <taxon>Viridiplantae</taxon>
        <taxon>Streptophyta</taxon>
        <taxon>Embryophyta</taxon>
        <taxon>Tracheophyta</taxon>
        <taxon>Spermatophyta</taxon>
        <taxon>Magnoliopsida</taxon>
        <taxon>eudicotyledons</taxon>
        <taxon>Gunneridae</taxon>
        <taxon>Pentapetalae</taxon>
        <taxon>rosids</taxon>
        <taxon>fabids</taxon>
        <taxon>Fabales</taxon>
        <taxon>Fabaceae</taxon>
        <taxon>Papilionoideae</taxon>
        <taxon>50 kb inversion clade</taxon>
        <taxon>NPAAA clade</taxon>
        <taxon>indigoferoid/millettioid clade</taxon>
        <taxon>Phaseoleae</taxon>
        <taxon>Vigna</taxon>
    </lineage>
</organism>
<gene>
    <name evidence="2" type="ORF">HKW66_Vig0033330</name>
    <name evidence="3" type="ORF">LR48_Vigan01g199800</name>
</gene>